<dbReference type="InterPro" id="IPR011990">
    <property type="entry name" value="TPR-like_helical_dom_sf"/>
</dbReference>
<reference evidence="1" key="1">
    <citation type="submission" date="2021-05" db="EMBL/GenBank/DDBJ databases">
        <title>A free-living protist that lacks canonical eukaryotic 1 DNA replication and segregation systems.</title>
        <authorList>
            <person name="Salas-Leiva D.E."/>
            <person name="Tromer E.C."/>
            <person name="Curtis B.A."/>
            <person name="Jerlstrom-Hultqvist J."/>
            <person name="Kolisko M."/>
            <person name="Yi Z."/>
            <person name="Salas-Leiva J.S."/>
            <person name="Gallot-Lavallee L."/>
            <person name="Kops G.J.P.L."/>
            <person name="Archibald J.M."/>
            <person name="Simpson A.G.B."/>
            <person name="Roger A.J."/>
        </authorList>
    </citation>
    <scope>NUCLEOTIDE SEQUENCE</scope>
    <source>
        <strain evidence="1">BICM</strain>
    </source>
</reference>
<accession>A0A8J6AXJ5</accession>
<dbReference type="Proteomes" id="UP000717585">
    <property type="component" value="Unassembled WGS sequence"/>
</dbReference>
<evidence type="ECO:0000313" key="2">
    <source>
        <dbReference type="Proteomes" id="UP000717585"/>
    </source>
</evidence>
<proteinExistence type="predicted"/>
<gene>
    <name evidence="1" type="ORF">J8273_1630</name>
</gene>
<keyword evidence="2" id="KW-1185">Reference proteome</keyword>
<dbReference type="Gene3D" id="1.25.40.10">
    <property type="entry name" value="Tetratricopeptide repeat domain"/>
    <property type="match status" value="1"/>
</dbReference>
<dbReference type="AlphaFoldDB" id="A0A8J6AXJ5"/>
<organism evidence="1 2">
    <name type="scientific">Carpediemonas membranifera</name>
    <dbReference type="NCBI Taxonomy" id="201153"/>
    <lineage>
        <taxon>Eukaryota</taxon>
        <taxon>Metamonada</taxon>
        <taxon>Carpediemonas-like organisms</taxon>
        <taxon>Carpediemonas</taxon>
    </lineage>
</organism>
<protein>
    <submittedName>
        <fullName evidence="1">TPR domain protein</fullName>
    </submittedName>
</protein>
<sequence length="281" mass="31325">MASKKLHSCYAVTFSTSTEYFVKYYLWSSDLQRYPLFSRVIGVPVGGSVSLFVHRGAILRLPGEREAPTPADMNVKLTLIEKRDVTSFRSRPADTPTQQICCALVYQSLGDDFFFNRNYAQSLATYEDGLRLLALKDPEVQKPPTTVPPETPPEVDLFAQSDYSFRASIFNSITLAAATSALMTRSFGVVIVYCDRILSQAPKNIVAIIRKIQALRMLKKYDMAMMLASSAVRLAPEDPNVLREWRHSRMALKVGIPDDAELDVAFGGSLFIGSPQAFYQG</sequence>
<evidence type="ECO:0000313" key="1">
    <source>
        <dbReference type="EMBL" id="KAG9396613.1"/>
    </source>
</evidence>
<dbReference type="SUPFAM" id="SSF48452">
    <property type="entry name" value="TPR-like"/>
    <property type="match status" value="1"/>
</dbReference>
<dbReference type="EMBL" id="JAHDYR010000005">
    <property type="protein sequence ID" value="KAG9396613.1"/>
    <property type="molecule type" value="Genomic_DNA"/>
</dbReference>
<comment type="caution">
    <text evidence="1">The sequence shown here is derived from an EMBL/GenBank/DDBJ whole genome shotgun (WGS) entry which is preliminary data.</text>
</comment>
<name>A0A8J6AXJ5_9EUKA</name>